<gene>
    <name evidence="2" type="ORF">OsJ_28800</name>
</gene>
<reference evidence="2" key="2">
    <citation type="submission" date="2008-12" db="EMBL/GenBank/DDBJ databases">
        <title>Improved gene annotation of the rice (Oryza sativa) genomes.</title>
        <authorList>
            <person name="Wang J."/>
            <person name="Li R."/>
            <person name="Fan W."/>
            <person name="Huang Q."/>
            <person name="Zhang J."/>
            <person name="Zhou Y."/>
            <person name="Hu Y."/>
            <person name="Zi S."/>
            <person name="Li J."/>
            <person name="Ni P."/>
            <person name="Zheng H."/>
            <person name="Zhang Y."/>
            <person name="Zhao M."/>
            <person name="Hao Q."/>
            <person name="McDermott J."/>
            <person name="Samudrala R."/>
            <person name="Kristiansen K."/>
            <person name="Wong G.K.-S."/>
        </authorList>
    </citation>
    <scope>NUCLEOTIDE SEQUENCE</scope>
</reference>
<protein>
    <submittedName>
        <fullName evidence="2">Uncharacterized protein</fullName>
    </submittedName>
</protein>
<dbReference type="AlphaFoldDB" id="B9G2S5"/>
<accession>B9G2S5</accession>
<feature type="region of interest" description="Disordered" evidence="1">
    <location>
        <begin position="25"/>
        <end position="52"/>
    </location>
</feature>
<evidence type="ECO:0000256" key="1">
    <source>
        <dbReference type="SAM" id="MobiDB-lite"/>
    </source>
</evidence>
<feature type="region of interest" description="Disordered" evidence="1">
    <location>
        <begin position="67"/>
        <end position="88"/>
    </location>
</feature>
<name>B9G2S5_ORYSJ</name>
<sequence>MGNCLSSCCSCCCCSCKDAAIKSPEKPTSQIPPQVPDSPPGPSVPVRGNFVRDDPVQHNHAHDILESFHRRSDEQEEKEASSISSSSTGATNYYDLRREEFYTRKKMTWMLLRLQRFFNNLLLHWSNQRREFYARNKMIGMLLCLQRCLITLFLFQWNKKEEQFQKRSLHAPLPAAMPHNFSPQQEQSQMISSLSEVLPHSDSTNAGRRYIKVYVDKKVARVNFSLQICLSLCFPQGRKRRQECCTGSKISVYKHYSLLFRL</sequence>
<feature type="compositionally biased region" description="Pro residues" evidence="1">
    <location>
        <begin position="33"/>
        <end position="43"/>
    </location>
</feature>
<dbReference type="EMBL" id="CM000146">
    <property type="protein sequence ID" value="EEE69422.1"/>
    <property type="molecule type" value="Genomic_DNA"/>
</dbReference>
<organism evidence="2">
    <name type="scientific">Oryza sativa subsp. japonica</name>
    <name type="common">Rice</name>
    <dbReference type="NCBI Taxonomy" id="39947"/>
    <lineage>
        <taxon>Eukaryota</taxon>
        <taxon>Viridiplantae</taxon>
        <taxon>Streptophyta</taxon>
        <taxon>Embryophyta</taxon>
        <taxon>Tracheophyta</taxon>
        <taxon>Spermatophyta</taxon>
        <taxon>Magnoliopsida</taxon>
        <taxon>Liliopsida</taxon>
        <taxon>Poales</taxon>
        <taxon>Poaceae</taxon>
        <taxon>BOP clade</taxon>
        <taxon>Oryzoideae</taxon>
        <taxon>Oryzeae</taxon>
        <taxon>Oryzinae</taxon>
        <taxon>Oryza</taxon>
        <taxon>Oryza sativa</taxon>
    </lineage>
</organism>
<evidence type="ECO:0000313" key="2">
    <source>
        <dbReference type="EMBL" id="EEE69422.1"/>
    </source>
</evidence>
<reference evidence="2" key="1">
    <citation type="journal article" date="2005" name="PLoS Biol.">
        <title>The genomes of Oryza sativa: a history of duplications.</title>
        <authorList>
            <person name="Yu J."/>
            <person name="Wang J."/>
            <person name="Lin W."/>
            <person name="Li S."/>
            <person name="Li H."/>
            <person name="Zhou J."/>
            <person name="Ni P."/>
            <person name="Dong W."/>
            <person name="Hu S."/>
            <person name="Zeng C."/>
            <person name="Zhang J."/>
            <person name="Zhang Y."/>
            <person name="Li R."/>
            <person name="Xu Z."/>
            <person name="Li S."/>
            <person name="Li X."/>
            <person name="Zheng H."/>
            <person name="Cong L."/>
            <person name="Lin L."/>
            <person name="Yin J."/>
            <person name="Geng J."/>
            <person name="Li G."/>
            <person name="Shi J."/>
            <person name="Liu J."/>
            <person name="Lv H."/>
            <person name="Li J."/>
            <person name="Wang J."/>
            <person name="Deng Y."/>
            <person name="Ran L."/>
            <person name="Shi X."/>
            <person name="Wang X."/>
            <person name="Wu Q."/>
            <person name="Li C."/>
            <person name="Ren X."/>
            <person name="Wang J."/>
            <person name="Wang X."/>
            <person name="Li D."/>
            <person name="Liu D."/>
            <person name="Zhang X."/>
            <person name="Ji Z."/>
            <person name="Zhao W."/>
            <person name="Sun Y."/>
            <person name="Zhang Z."/>
            <person name="Bao J."/>
            <person name="Han Y."/>
            <person name="Dong L."/>
            <person name="Ji J."/>
            <person name="Chen P."/>
            <person name="Wu S."/>
            <person name="Liu J."/>
            <person name="Xiao Y."/>
            <person name="Bu D."/>
            <person name="Tan J."/>
            <person name="Yang L."/>
            <person name="Ye C."/>
            <person name="Zhang J."/>
            <person name="Xu J."/>
            <person name="Zhou Y."/>
            <person name="Yu Y."/>
            <person name="Zhang B."/>
            <person name="Zhuang S."/>
            <person name="Wei H."/>
            <person name="Liu B."/>
            <person name="Lei M."/>
            <person name="Yu H."/>
            <person name="Li Y."/>
            <person name="Xu H."/>
            <person name="Wei S."/>
            <person name="He X."/>
            <person name="Fang L."/>
            <person name="Zhang Z."/>
            <person name="Zhang Y."/>
            <person name="Huang X."/>
            <person name="Su Z."/>
            <person name="Tong W."/>
            <person name="Li J."/>
            <person name="Tong Z."/>
            <person name="Li S."/>
            <person name="Ye J."/>
            <person name="Wang L."/>
            <person name="Fang L."/>
            <person name="Lei T."/>
            <person name="Chen C."/>
            <person name="Chen H."/>
            <person name="Xu Z."/>
            <person name="Li H."/>
            <person name="Huang H."/>
            <person name="Zhang F."/>
            <person name="Xu H."/>
            <person name="Li N."/>
            <person name="Zhao C."/>
            <person name="Li S."/>
            <person name="Dong L."/>
            <person name="Huang Y."/>
            <person name="Li L."/>
            <person name="Xi Y."/>
            <person name="Qi Q."/>
            <person name="Li W."/>
            <person name="Zhang B."/>
            <person name="Hu W."/>
            <person name="Zhang Y."/>
            <person name="Tian X."/>
            <person name="Jiao Y."/>
            <person name="Liang X."/>
            <person name="Jin J."/>
            <person name="Gao L."/>
            <person name="Zheng W."/>
            <person name="Hao B."/>
            <person name="Liu S."/>
            <person name="Wang W."/>
            <person name="Yuan L."/>
            <person name="Cao M."/>
            <person name="McDermott J."/>
            <person name="Samudrala R."/>
            <person name="Wang J."/>
            <person name="Wong G.K."/>
            <person name="Yang H."/>
        </authorList>
    </citation>
    <scope>NUCLEOTIDE SEQUENCE [LARGE SCALE GENOMIC DNA]</scope>
</reference>
<dbReference type="Proteomes" id="UP000007752">
    <property type="component" value="Chromosome 9"/>
</dbReference>
<proteinExistence type="predicted"/>